<dbReference type="InterPro" id="IPR011009">
    <property type="entry name" value="Kinase-like_dom_sf"/>
</dbReference>
<dbReference type="SUPFAM" id="SSF56112">
    <property type="entry name" value="Protein kinase-like (PK-like)"/>
    <property type="match status" value="1"/>
</dbReference>
<feature type="region of interest" description="Disordered" evidence="9">
    <location>
        <begin position="141"/>
        <end position="170"/>
    </location>
</feature>
<dbReference type="PROSITE" id="PS50011">
    <property type="entry name" value="PROTEIN_KINASE_DOM"/>
    <property type="match status" value="1"/>
</dbReference>
<dbReference type="GO" id="GO:0043235">
    <property type="term" value="C:receptor complex"/>
    <property type="evidence" value="ECO:0007669"/>
    <property type="project" value="TreeGrafter"/>
</dbReference>
<keyword evidence="3 8" id="KW-0547">Nucleotide-binding</keyword>
<dbReference type="InterPro" id="IPR001245">
    <property type="entry name" value="Ser-Thr/Tyr_kinase_cat_dom"/>
</dbReference>
<dbReference type="GO" id="GO:0030424">
    <property type="term" value="C:axon"/>
    <property type="evidence" value="ECO:0007669"/>
    <property type="project" value="TreeGrafter"/>
</dbReference>
<dbReference type="InterPro" id="IPR000719">
    <property type="entry name" value="Prot_kinase_dom"/>
</dbReference>
<dbReference type="CDD" id="cd00192">
    <property type="entry name" value="PTKc"/>
    <property type="match status" value="1"/>
</dbReference>
<keyword evidence="2" id="KW-0808">Transferase</keyword>
<evidence type="ECO:0000256" key="8">
    <source>
        <dbReference type="PROSITE-ProRule" id="PRU10141"/>
    </source>
</evidence>
<evidence type="ECO:0000256" key="2">
    <source>
        <dbReference type="ARBA" id="ARBA00022679"/>
    </source>
</evidence>
<evidence type="ECO:0000256" key="7">
    <source>
        <dbReference type="ARBA" id="ARBA00051243"/>
    </source>
</evidence>
<dbReference type="OrthoDB" id="2431000at2759"/>
<organism evidence="12 13">
    <name type="scientific">Bombyx mandarina</name>
    <name type="common">Wild silk moth</name>
    <name type="synonym">Wild silkworm</name>
    <dbReference type="NCBI Taxonomy" id="7092"/>
    <lineage>
        <taxon>Eukaryota</taxon>
        <taxon>Metazoa</taxon>
        <taxon>Ecdysozoa</taxon>
        <taxon>Arthropoda</taxon>
        <taxon>Hexapoda</taxon>
        <taxon>Insecta</taxon>
        <taxon>Pterygota</taxon>
        <taxon>Neoptera</taxon>
        <taxon>Endopterygota</taxon>
        <taxon>Lepidoptera</taxon>
        <taxon>Glossata</taxon>
        <taxon>Ditrysia</taxon>
        <taxon>Bombycoidea</taxon>
        <taxon>Bombycidae</taxon>
        <taxon>Bombycinae</taxon>
        <taxon>Bombyx</taxon>
    </lineage>
</organism>
<accession>A0A6J2JD17</accession>
<dbReference type="InterPro" id="IPR020635">
    <property type="entry name" value="Tyr_kinase_cat_dom"/>
</dbReference>
<dbReference type="GO" id="GO:0010976">
    <property type="term" value="P:positive regulation of neuron projection development"/>
    <property type="evidence" value="ECO:0007669"/>
    <property type="project" value="TreeGrafter"/>
</dbReference>
<feature type="compositionally biased region" description="Polar residues" evidence="9">
    <location>
        <begin position="149"/>
        <end position="159"/>
    </location>
</feature>
<keyword evidence="6" id="KW-0829">Tyrosine-protein kinase</keyword>
<dbReference type="GO" id="GO:0004714">
    <property type="term" value="F:transmembrane receptor protein tyrosine kinase activity"/>
    <property type="evidence" value="ECO:0007669"/>
    <property type="project" value="UniProtKB-EC"/>
</dbReference>
<dbReference type="GO" id="GO:0005524">
    <property type="term" value="F:ATP binding"/>
    <property type="evidence" value="ECO:0007669"/>
    <property type="project" value="UniProtKB-UniRule"/>
</dbReference>
<dbReference type="InterPro" id="IPR008266">
    <property type="entry name" value="Tyr_kinase_AS"/>
</dbReference>
<feature type="region of interest" description="Disordered" evidence="9">
    <location>
        <begin position="561"/>
        <end position="583"/>
    </location>
</feature>
<dbReference type="GO" id="GO:0007169">
    <property type="term" value="P:cell surface receptor protein tyrosine kinase signaling pathway"/>
    <property type="evidence" value="ECO:0007669"/>
    <property type="project" value="TreeGrafter"/>
</dbReference>
<evidence type="ECO:0000313" key="13">
    <source>
        <dbReference type="RefSeq" id="XP_028027366.1"/>
    </source>
</evidence>
<keyword evidence="10" id="KW-1133">Transmembrane helix</keyword>
<sequence>MAEKQVFGEWAQVEVVELVNDGSGLAFGIVGGRSSGVVVKSVLPGGVADRVINYNAHHFLQRHRGHEENLTRFARDETNLEENSEPRPIKYFQGACEPMSCGEEAACTEYNSTVHFCWCTTTGMPITEDLQCPRSPVTATPKPIHNVIPPQTRTTNTFDGRNAPSPPTAQFSGEVLAEATTGNEPNVVGAGVHVTTGVLLAALVSGALLLLFVVSILVWYFRRRICRVDGKTQPRVRPGEPLLAERYITNPQYGVYGAGATATGTGPANGPIVDDTTEPRVPLLDRSALTFLEEVGEGCFGKVHRGLLRVNDLEQEVAIKVLKESAGRSAEEEFIREVSIMSAFRHSNILTLVGVVYKDNVICSPWMVFEYMELGDLAGVLRGSRNGVRPAPTLNEVALLHVALQVARGMQYLASRRFVHRDLAARNCLVGSHLTVKIADFGMSRDVYTCDYYKMGGERPMPVRWMSPESILYARFTHESDVWAYGVVLWEIYSRGKQPFYGHNNEDATKLIVQGILLVPPEDCPRFACELMRECWQFDPQNRIDFDEICRKLEIAAAGGTTTEQVRLPRPPNPSQDSAGYLIPARQTPVDYLTLLLGDENHEPESESSEEEEDEEEYT</sequence>
<reference evidence="13" key="1">
    <citation type="submission" date="2025-08" db="UniProtKB">
        <authorList>
            <consortium name="RefSeq"/>
        </authorList>
    </citation>
    <scope>IDENTIFICATION</scope>
    <source>
        <tissue evidence="13">Silk gland</tissue>
    </source>
</reference>
<dbReference type="FunFam" id="1.10.510.10:FF:000554">
    <property type="entry name" value="Predicted protein"/>
    <property type="match status" value="1"/>
</dbReference>
<keyword evidence="10" id="KW-0472">Membrane</keyword>
<evidence type="ECO:0000256" key="3">
    <source>
        <dbReference type="ARBA" id="ARBA00022741"/>
    </source>
</evidence>
<name>A0A6J2JD17_BOMMA</name>
<comment type="catalytic activity">
    <reaction evidence="7">
        <text>L-tyrosyl-[protein] + ATP = O-phospho-L-tyrosyl-[protein] + ADP + H(+)</text>
        <dbReference type="Rhea" id="RHEA:10596"/>
        <dbReference type="Rhea" id="RHEA-COMP:10136"/>
        <dbReference type="Rhea" id="RHEA-COMP:20101"/>
        <dbReference type="ChEBI" id="CHEBI:15378"/>
        <dbReference type="ChEBI" id="CHEBI:30616"/>
        <dbReference type="ChEBI" id="CHEBI:46858"/>
        <dbReference type="ChEBI" id="CHEBI:61978"/>
        <dbReference type="ChEBI" id="CHEBI:456216"/>
        <dbReference type="EC" id="2.7.10.1"/>
    </reaction>
</comment>
<dbReference type="Gene3D" id="1.10.510.10">
    <property type="entry name" value="Transferase(Phosphotransferase) domain 1"/>
    <property type="match status" value="1"/>
</dbReference>
<proteinExistence type="predicted"/>
<evidence type="ECO:0000259" key="11">
    <source>
        <dbReference type="PROSITE" id="PS50011"/>
    </source>
</evidence>
<dbReference type="PROSITE" id="PS00107">
    <property type="entry name" value="PROTEIN_KINASE_ATP"/>
    <property type="match status" value="1"/>
</dbReference>
<evidence type="ECO:0000256" key="4">
    <source>
        <dbReference type="ARBA" id="ARBA00022777"/>
    </source>
</evidence>
<dbReference type="GO" id="GO:1990090">
    <property type="term" value="P:cellular response to nerve growth factor stimulus"/>
    <property type="evidence" value="ECO:0007669"/>
    <property type="project" value="TreeGrafter"/>
</dbReference>
<dbReference type="SMART" id="SM00219">
    <property type="entry name" value="TyrKc"/>
    <property type="match status" value="1"/>
</dbReference>
<keyword evidence="10" id="KW-0812">Transmembrane</keyword>
<evidence type="ECO:0000256" key="6">
    <source>
        <dbReference type="ARBA" id="ARBA00023137"/>
    </source>
</evidence>
<keyword evidence="12" id="KW-1185">Reference proteome</keyword>
<keyword evidence="4" id="KW-0418">Kinase</keyword>
<evidence type="ECO:0000256" key="5">
    <source>
        <dbReference type="ARBA" id="ARBA00022840"/>
    </source>
</evidence>
<dbReference type="GO" id="GO:0043121">
    <property type="term" value="F:neurotrophin binding"/>
    <property type="evidence" value="ECO:0007669"/>
    <property type="project" value="TreeGrafter"/>
</dbReference>
<dbReference type="InterPro" id="IPR017441">
    <property type="entry name" value="Protein_kinase_ATP_BS"/>
</dbReference>
<dbReference type="PROSITE" id="PS00109">
    <property type="entry name" value="PROTEIN_KINASE_TYR"/>
    <property type="match status" value="1"/>
</dbReference>
<dbReference type="SUPFAM" id="SSF50156">
    <property type="entry name" value="PDZ domain-like"/>
    <property type="match status" value="1"/>
</dbReference>
<dbReference type="KEGG" id="bman:114240890"/>
<dbReference type="Pfam" id="PF07714">
    <property type="entry name" value="PK_Tyr_Ser-Thr"/>
    <property type="match status" value="1"/>
</dbReference>
<dbReference type="RefSeq" id="XP_028027366.1">
    <property type="nucleotide sequence ID" value="XM_028171565.1"/>
</dbReference>
<comment type="subcellular location">
    <subcellularLocation>
        <location evidence="1">Membrane</location>
        <topology evidence="1">Single-pass membrane protein</topology>
    </subcellularLocation>
</comment>
<feature type="transmembrane region" description="Helical" evidence="10">
    <location>
        <begin position="198"/>
        <end position="221"/>
    </location>
</feature>
<dbReference type="GO" id="GO:0005030">
    <property type="term" value="F:neurotrophin receptor activity"/>
    <property type="evidence" value="ECO:0007669"/>
    <property type="project" value="TreeGrafter"/>
</dbReference>
<protein>
    <submittedName>
        <fullName evidence="13">Tyrosine-protein kinase transmembrane receptor Ror-like</fullName>
    </submittedName>
</protein>
<dbReference type="Proteomes" id="UP000504629">
    <property type="component" value="Unplaced"/>
</dbReference>
<feature type="domain" description="Protein kinase" evidence="11">
    <location>
        <begin position="289"/>
        <end position="555"/>
    </location>
</feature>
<keyword evidence="5 8" id="KW-0067">ATP-binding</keyword>
<dbReference type="Gene3D" id="2.30.42.10">
    <property type="match status" value="1"/>
</dbReference>
<evidence type="ECO:0000256" key="1">
    <source>
        <dbReference type="ARBA" id="ARBA00004167"/>
    </source>
</evidence>
<dbReference type="InterPro" id="IPR050122">
    <property type="entry name" value="RTK"/>
</dbReference>
<dbReference type="PANTHER" id="PTHR24416">
    <property type="entry name" value="TYROSINE-PROTEIN KINASE RECEPTOR"/>
    <property type="match status" value="1"/>
</dbReference>
<feature type="binding site" evidence="8">
    <location>
        <position position="320"/>
    </location>
    <ligand>
        <name>ATP</name>
        <dbReference type="ChEBI" id="CHEBI:30616"/>
    </ligand>
</feature>
<evidence type="ECO:0000256" key="9">
    <source>
        <dbReference type="SAM" id="MobiDB-lite"/>
    </source>
</evidence>
<dbReference type="GO" id="GO:0005886">
    <property type="term" value="C:plasma membrane"/>
    <property type="evidence" value="ECO:0007669"/>
    <property type="project" value="TreeGrafter"/>
</dbReference>
<dbReference type="InterPro" id="IPR036034">
    <property type="entry name" value="PDZ_sf"/>
</dbReference>
<evidence type="ECO:0000256" key="10">
    <source>
        <dbReference type="SAM" id="Phobius"/>
    </source>
</evidence>
<feature type="region of interest" description="Disordered" evidence="9">
    <location>
        <begin position="597"/>
        <end position="619"/>
    </location>
</feature>
<dbReference type="GO" id="GO:0051897">
    <property type="term" value="P:positive regulation of phosphatidylinositol 3-kinase/protein kinase B signal transduction"/>
    <property type="evidence" value="ECO:0007669"/>
    <property type="project" value="TreeGrafter"/>
</dbReference>
<gene>
    <name evidence="13" type="primary">LOC114240890</name>
</gene>
<dbReference type="GeneID" id="114240890"/>
<dbReference type="PANTHER" id="PTHR24416:SF619">
    <property type="entry name" value="TYROSINE-PROTEIN KINASE TRANSMEMBRANE RECEPTOR ROR-LIKE PROTEIN"/>
    <property type="match status" value="1"/>
</dbReference>
<evidence type="ECO:0000313" key="12">
    <source>
        <dbReference type="Proteomes" id="UP000504629"/>
    </source>
</evidence>
<dbReference type="PRINTS" id="PR00109">
    <property type="entry name" value="TYRKINASE"/>
</dbReference>
<feature type="compositionally biased region" description="Acidic residues" evidence="9">
    <location>
        <begin position="606"/>
        <end position="619"/>
    </location>
</feature>
<dbReference type="AlphaFoldDB" id="A0A6J2JD17"/>